<dbReference type="PROSITE" id="PS51112">
    <property type="entry name" value="AMMECR1"/>
    <property type="match status" value="1"/>
</dbReference>
<evidence type="ECO:0000313" key="2">
    <source>
        <dbReference type="EMBL" id="GAI80428.1"/>
    </source>
</evidence>
<dbReference type="Pfam" id="PF01871">
    <property type="entry name" value="AMMECR1"/>
    <property type="match status" value="1"/>
</dbReference>
<comment type="caution">
    <text evidence="2">The sequence shown here is derived from an EMBL/GenBank/DDBJ whole genome shotgun (WGS) entry which is preliminary data.</text>
</comment>
<dbReference type="InterPro" id="IPR023473">
    <property type="entry name" value="AMMECR1"/>
</dbReference>
<dbReference type="InterPro" id="IPR036071">
    <property type="entry name" value="AMMECR1_dom_sf"/>
</dbReference>
<dbReference type="SUPFAM" id="SSF143447">
    <property type="entry name" value="AMMECR1-like"/>
    <property type="match status" value="1"/>
</dbReference>
<name>X1RIH5_9ZZZZ</name>
<dbReference type="Gene3D" id="3.30.1490.150">
    <property type="entry name" value="Hypothetical protein ph0010, domain 2"/>
    <property type="match status" value="1"/>
</dbReference>
<dbReference type="EMBL" id="BARW01010783">
    <property type="protein sequence ID" value="GAI80428.1"/>
    <property type="molecule type" value="Genomic_DNA"/>
</dbReference>
<dbReference type="Gene3D" id="3.30.700.20">
    <property type="entry name" value="Hypothetical protein ph0010, domain 1"/>
    <property type="match status" value="1"/>
</dbReference>
<organism evidence="2">
    <name type="scientific">marine sediment metagenome</name>
    <dbReference type="NCBI Taxonomy" id="412755"/>
    <lineage>
        <taxon>unclassified sequences</taxon>
        <taxon>metagenomes</taxon>
        <taxon>ecological metagenomes</taxon>
    </lineage>
</organism>
<dbReference type="InterPro" id="IPR027485">
    <property type="entry name" value="AMMECR1_N"/>
</dbReference>
<dbReference type="PANTHER" id="PTHR13016">
    <property type="entry name" value="AMMECR1 HOMOLOG"/>
    <property type="match status" value="1"/>
</dbReference>
<dbReference type="InterPro" id="IPR027623">
    <property type="entry name" value="AmmeMemoSam_A"/>
</dbReference>
<dbReference type="AlphaFoldDB" id="X1RIH5"/>
<protein>
    <recommendedName>
        <fullName evidence="1">AMMECR1 domain-containing protein</fullName>
    </recommendedName>
</protein>
<feature type="non-terminal residue" evidence="2">
    <location>
        <position position="1"/>
    </location>
</feature>
<accession>X1RIH5</accession>
<sequence length="205" mass="23406">ASILFYEEKKESLTKKEKELSNEEKDFLLSLARKTLDEYYKTGKKININKDPLTENLLNVQGCFVTLKKHGALRGCIGHILPQEELYKCIIDNAINAAINDRRFDPVKEEELKDIEIDISVLSVPEKLSFSSGDDLLDKLRPSVDGVVLKQGFYQSTYLPQVWEQFSSKEQFLSSLCGKGGLDSDCWKDTKTEVLTYQADVFEEH</sequence>
<proteinExistence type="predicted"/>
<dbReference type="NCBIfam" id="TIGR00296">
    <property type="entry name" value="TIGR00296 family protein"/>
    <property type="match status" value="1"/>
</dbReference>
<dbReference type="NCBIfam" id="TIGR04335">
    <property type="entry name" value="AmmeMemoSam_A"/>
    <property type="match status" value="1"/>
</dbReference>
<dbReference type="InterPro" id="IPR002733">
    <property type="entry name" value="AMMECR1_domain"/>
</dbReference>
<reference evidence="2" key="1">
    <citation type="journal article" date="2014" name="Front. Microbiol.">
        <title>High frequency of phylogenetically diverse reductive dehalogenase-homologous genes in deep subseafloor sedimentary metagenomes.</title>
        <authorList>
            <person name="Kawai M."/>
            <person name="Futagami T."/>
            <person name="Toyoda A."/>
            <person name="Takaki Y."/>
            <person name="Nishi S."/>
            <person name="Hori S."/>
            <person name="Arai W."/>
            <person name="Tsubouchi T."/>
            <person name="Morono Y."/>
            <person name="Uchiyama I."/>
            <person name="Ito T."/>
            <person name="Fujiyama A."/>
            <person name="Inagaki F."/>
            <person name="Takami H."/>
        </authorList>
    </citation>
    <scope>NUCLEOTIDE SEQUENCE</scope>
    <source>
        <strain evidence="2">Expedition CK06-06</strain>
    </source>
</reference>
<gene>
    <name evidence="2" type="ORF">S12H4_21067</name>
</gene>
<dbReference type="PANTHER" id="PTHR13016:SF0">
    <property type="entry name" value="AMME SYNDROME CANDIDATE GENE 1 PROTEIN"/>
    <property type="match status" value="1"/>
</dbReference>
<evidence type="ECO:0000259" key="1">
    <source>
        <dbReference type="PROSITE" id="PS51112"/>
    </source>
</evidence>
<feature type="domain" description="AMMECR1" evidence="1">
    <location>
        <begin position="23"/>
        <end position="205"/>
    </location>
</feature>